<dbReference type="EMBL" id="VMGI01000043">
    <property type="protein sequence ID" value="TSC92853.1"/>
    <property type="molecule type" value="Genomic_DNA"/>
</dbReference>
<accession>A0A554LIZ5</accession>
<keyword evidence="1" id="KW-1133">Transmembrane helix</keyword>
<feature type="non-terminal residue" evidence="2">
    <location>
        <position position="1"/>
    </location>
</feature>
<dbReference type="Proteomes" id="UP000315589">
    <property type="component" value="Unassembled WGS sequence"/>
</dbReference>
<reference evidence="2 3" key="1">
    <citation type="submission" date="2017-07" db="EMBL/GenBank/DDBJ databases">
        <title>Mechanisms for carbon and nitrogen cycling indicate functional differentiation within the Candidate Phyla Radiation.</title>
        <authorList>
            <person name="Danczak R.E."/>
            <person name="Johnston M.D."/>
            <person name="Kenah C."/>
            <person name="Slattery M."/>
            <person name="Wrighton K.C."/>
            <person name="Wilkins M.J."/>
        </authorList>
    </citation>
    <scope>NUCLEOTIDE SEQUENCE [LARGE SCALE GENOMIC DNA]</scope>
    <source>
        <strain evidence="2">Licking1014_85</strain>
    </source>
</reference>
<organism evidence="2 3">
    <name type="scientific">Candidatus Berkelbacteria bacterium Licking1014_85</name>
    <dbReference type="NCBI Taxonomy" id="2017148"/>
    <lineage>
        <taxon>Bacteria</taxon>
        <taxon>Candidatus Berkelbacteria</taxon>
    </lineage>
</organism>
<feature type="transmembrane region" description="Helical" evidence="1">
    <location>
        <begin position="6"/>
        <end position="26"/>
    </location>
</feature>
<dbReference type="AlphaFoldDB" id="A0A554LIZ5"/>
<keyword evidence="1" id="KW-0472">Membrane</keyword>
<gene>
    <name evidence="2" type="ORF">CEN91_349</name>
</gene>
<proteinExistence type="predicted"/>
<sequence>LKVNYVTFVLYFAIIIVMFFIAKNICRNIKYNRSDKVIKTELMAYAKTVEMDFAKGDKSVVDKTEGWKPQNCHSPARTENPENNCQYFSDGKNMAIAGKLIRERTGDLQCDFDIPEMPDGYNYLLCLKF</sequence>
<evidence type="ECO:0000256" key="1">
    <source>
        <dbReference type="SAM" id="Phobius"/>
    </source>
</evidence>
<comment type="caution">
    <text evidence="2">The sequence shown here is derived from an EMBL/GenBank/DDBJ whole genome shotgun (WGS) entry which is preliminary data.</text>
</comment>
<evidence type="ECO:0000313" key="3">
    <source>
        <dbReference type="Proteomes" id="UP000315589"/>
    </source>
</evidence>
<evidence type="ECO:0000313" key="2">
    <source>
        <dbReference type="EMBL" id="TSC92853.1"/>
    </source>
</evidence>
<keyword evidence="1" id="KW-0812">Transmembrane</keyword>
<name>A0A554LIZ5_9BACT</name>
<protein>
    <submittedName>
        <fullName evidence="2">Uncharacterized protein</fullName>
    </submittedName>
</protein>